<comment type="subcellular location">
    <subcellularLocation>
        <location evidence="9">Cytoplasm</location>
    </subcellularLocation>
</comment>
<keyword evidence="6 9" id="KW-0418">Kinase</keyword>
<dbReference type="PRINTS" id="PR00474">
    <property type="entry name" value="GLU5KINASE"/>
</dbReference>
<proteinExistence type="inferred from homology"/>
<dbReference type="InterPro" id="IPR036393">
    <property type="entry name" value="AceGlu_kinase-like_sf"/>
</dbReference>
<keyword evidence="9" id="KW-0963">Cytoplasm</keyword>
<comment type="function">
    <text evidence="9">Catalyzes the ATP-dependent phosphorylation of N-acetyl-L-glutamate.</text>
</comment>
<dbReference type="Pfam" id="PF00696">
    <property type="entry name" value="AA_kinase"/>
    <property type="match status" value="1"/>
</dbReference>
<keyword evidence="7 9" id="KW-0067">ATP-binding</keyword>
<dbReference type="Proteomes" id="UP000199527">
    <property type="component" value="Unassembled WGS sequence"/>
</dbReference>
<evidence type="ECO:0000256" key="6">
    <source>
        <dbReference type="ARBA" id="ARBA00022777"/>
    </source>
</evidence>
<evidence type="ECO:0000256" key="4">
    <source>
        <dbReference type="ARBA" id="ARBA00022679"/>
    </source>
</evidence>
<evidence type="ECO:0000256" key="1">
    <source>
        <dbReference type="ARBA" id="ARBA00004828"/>
    </source>
</evidence>
<keyword evidence="3 9" id="KW-0028">Amino-acid biosynthesis</keyword>
<comment type="catalytic activity">
    <reaction evidence="8 9">
        <text>N-acetyl-L-glutamate + ATP = N-acetyl-L-glutamyl 5-phosphate + ADP</text>
        <dbReference type="Rhea" id="RHEA:14629"/>
        <dbReference type="ChEBI" id="CHEBI:30616"/>
        <dbReference type="ChEBI" id="CHEBI:44337"/>
        <dbReference type="ChEBI" id="CHEBI:57936"/>
        <dbReference type="ChEBI" id="CHEBI:456216"/>
        <dbReference type="EC" id="2.7.2.8"/>
    </reaction>
</comment>
<evidence type="ECO:0000313" key="11">
    <source>
        <dbReference type="EMBL" id="SDJ61827.1"/>
    </source>
</evidence>
<dbReference type="OrthoDB" id="5915023at2"/>
<dbReference type="InterPro" id="IPR004662">
    <property type="entry name" value="AcgluKinase_fam"/>
</dbReference>
<dbReference type="NCBIfam" id="TIGR00761">
    <property type="entry name" value="argB"/>
    <property type="match status" value="1"/>
</dbReference>
<comment type="similarity">
    <text evidence="9">Belongs to the acetylglutamate kinase family. ArgB subfamily.</text>
</comment>
<feature type="binding site" evidence="9">
    <location>
        <position position="156"/>
    </location>
    <ligand>
        <name>substrate</name>
    </ligand>
</feature>
<keyword evidence="12" id="KW-1185">Reference proteome</keyword>
<keyword evidence="4 9" id="KW-0808">Transferase</keyword>
<dbReference type="AlphaFoldDB" id="A0A1G8V7K6"/>
<feature type="site" description="Transition state stabilizer" evidence="9">
    <location>
        <position position="7"/>
    </location>
</feature>
<dbReference type="GO" id="GO:0005737">
    <property type="term" value="C:cytoplasm"/>
    <property type="evidence" value="ECO:0007669"/>
    <property type="project" value="UniProtKB-SubCell"/>
</dbReference>
<evidence type="ECO:0000256" key="9">
    <source>
        <dbReference type="HAMAP-Rule" id="MF_00082"/>
    </source>
</evidence>
<dbReference type="GO" id="GO:0003991">
    <property type="term" value="F:acetylglutamate kinase activity"/>
    <property type="evidence" value="ECO:0007669"/>
    <property type="project" value="UniProtKB-UniRule"/>
</dbReference>
<keyword evidence="2 9" id="KW-0055">Arginine biosynthesis</keyword>
<feature type="binding site" evidence="9">
    <location>
        <position position="64"/>
    </location>
    <ligand>
        <name>substrate</name>
    </ligand>
</feature>
<dbReference type="GO" id="GO:0042450">
    <property type="term" value="P:L-arginine biosynthetic process via ornithine"/>
    <property type="evidence" value="ECO:0007669"/>
    <property type="project" value="UniProtKB-UniRule"/>
</dbReference>
<name>A0A1G8V7K6_9GAMM</name>
<gene>
    <name evidence="9" type="primary">argB</name>
    <name evidence="11" type="ORF">SAMN04488540_110121</name>
</gene>
<reference evidence="12" key="1">
    <citation type="submission" date="2016-10" db="EMBL/GenBank/DDBJ databases">
        <authorList>
            <person name="Varghese N."/>
            <person name="Submissions S."/>
        </authorList>
    </citation>
    <scope>NUCLEOTIDE SEQUENCE [LARGE SCALE GENOMIC DNA]</scope>
    <source>
        <strain evidence="12">DSM 23317</strain>
    </source>
</reference>
<dbReference type="InterPro" id="IPR001057">
    <property type="entry name" value="Glu/AcGlu_kinase"/>
</dbReference>
<dbReference type="RefSeq" id="WP_090365779.1">
    <property type="nucleotide sequence ID" value="NZ_FNEM01000010.1"/>
</dbReference>
<protein>
    <recommendedName>
        <fullName evidence="9">Acetylglutamate kinase</fullName>
        <ecNumber evidence="9">2.7.2.8</ecNumber>
    </recommendedName>
    <alternativeName>
        <fullName evidence="9">N-acetyl-L-glutamate 5-phosphotransferase</fullName>
    </alternativeName>
    <alternativeName>
        <fullName evidence="9">NAG kinase</fullName>
        <shortName evidence="9">NAGK</shortName>
    </alternativeName>
</protein>
<dbReference type="Gene3D" id="3.40.1160.10">
    <property type="entry name" value="Acetylglutamate kinase-like"/>
    <property type="match status" value="1"/>
</dbReference>
<dbReference type="UniPathway" id="UPA00068">
    <property type="reaction ID" value="UER00107"/>
</dbReference>
<dbReference type="EC" id="2.7.2.8" evidence="9"/>
<dbReference type="InterPro" id="IPR001048">
    <property type="entry name" value="Asp/Glu/Uridylate_kinase"/>
</dbReference>
<evidence type="ECO:0000256" key="2">
    <source>
        <dbReference type="ARBA" id="ARBA00022571"/>
    </source>
</evidence>
<dbReference type="SUPFAM" id="SSF53633">
    <property type="entry name" value="Carbamate kinase-like"/>
    <property type="match status" value="1"/>
</dbReference>
<sequence length="256" mass="26690">MKTMVIKVGGALLECDKGMVRLFDTLIQLQHKGWQPVLVHGGGVLVEQQLSANGMTTTKHQGLRVTPEEQMPIVAGALAGIANTKLVAAAKQVGLVPVGLTLADGNLVQAQVQDPELGCVGQVTANQPQLLQQLLSLGMLPIISSVAADAQGQLLNVNADQAATVICQLLKAPLTLLSDVSGVLDGKGQLIPELTPELAQSLVKSGVIDGGMKVKVEAAQAAARAIDNRVLVASWRYPEQLAGLIEGHSVGTQVYP</sequence>
<feature type="domain" description="Aspartate/glutamate/uridylate kinase" evidence="10">
    <location>
        <begin position="2"/>
        <end position="233"/>
    </location>
</feature>
<keyword evidence="5 9" id="KW-0547">Nucleotide-binding</keyword>
<dbReference type="PANTHER" id="PTHR23342">
    <property type="entry name" value="N-ACETYLGLUTAMATE SYNTHASE"/>
    <property type="match status" value="1"/>
</dbReference>
<dbReference type="HAMAP" id="MF_00082">
    <property type="entry name" value="ArgB"/>
    <property type="match status" value="1"/>
</dbReference>
<evidence type="ECO:0000256" key="5">
    <source>
        <dbReference type="ARBA" id="ARBA00022741"/>
    </source>
</evidence>
<dbReference type="EMBL" id="FNEM01000010">
    <property type="protein sequence ID" value="SDJ61827.1"/>
    <property type="molecule type" value="Genomic_DNA"/>
</dbReference>
<accession>A0A1G8V7K6</accession>
<comment type="pathway">
    <text evidence="1 9">Amino-acid biosynthesis; L-arginine biosynthesis; N(2)-acetyl-L-ornithine from L-glutamate: step 2/4.</text>
</comment>
<evidence type="ECO:0000313" key="12">
    <source>
        <dbReference type="Proteomes" id="UP000199527"/>
    </source>
</evidence>
<evidence type="ECO:0000256" key="8">
    <source>
        <dbReference type="ARBA" id="ARBA00048141"/>
    </source>
</evidence>
<feature type="binding site" evidence="9">
    <location>
        <begin position="42"/>
        <end position="43"/>
    </location>
    <ligand>
        <name>substrate</name>
    </ligand>
</feature>
<dbReference type="InterPro" id="IPR037528">
    <property type="entry name" value="ArgB"/>
</dbReference>
<evidence type="ECO:0000259" key="10">
    <source>
        <dbReference type="Pfam" id="PF00696"/>
    </source>
</evidence>
<dbReference type="PIRSF" id="PIRSF000728">
    <property type="entry name" value="NAGK"/>
    <property type="match status" value="1"/>
</dbReference>
<organism evidence="11 12">
    <name type="scientific">Ferrimonas sediminum</name>
    <dbReference type="NCBI Taxonomy" id="718193"/>
    <lineage>
        <taxon>Bacteria</taxon>
        <taxon>Pseudomonadati</taxon>
        <taxon>Pseudomonadota</taxon>
        <taxon>Gammaproteobacteria</taxon>
        <taxon>Alteromonadales</taxon>
        <taxon>Ferrimonadaceae</taxon>
        <taxon>Ferrimonas</taxon>
    </lineage>
</organism>
<feature type="site" description="Transition state stabilizer" evidence="9">
    <location>
        <position position="215"/>
    </location>
</feature>
<evidence type="ECO:0000256" key="3">
    <source>
        <dbReference type="ARBA" id="ARBA00022605"/>
    </source>
</evidence>
<evidence type="ECO:0000256" key="7">
    <source>
        <dbReference type="ARBA" id="ARBA00022840"/>
    </source>
</evidence>
<dbReference type="PANTHER" id="PTHR23342:SF0">
    <property type="entry name" value="N-ACETYLGLUTAMATE SYNTHASE, MITOCHONDRIAL"/>
    <property type="match status" value="1"/>
</dbReference>
<dbReference type="GO" id="GO:0005524">
    <property type="term" value="F:ATP binding"/>
    <property type="evidence" value="ECO:0007669"/>
    <property type="project" value="UniProtKB-UniRule"/>
</dbReference>